<name>D6SS68_9BACT</name>
<dbReference type="InterPro" id="IPR013507">
    <property type="entry name" value="DNA_mismatch_S5_2-like"/>
</dbReference>
<comment type="similarity">
    <text evidence="1 5">Belongs to the DNA mismatch repair MutL/HexB family.</text>
</comment>
<dbReference type="NCBIfam" id="TIGR00585">
    <property type="entry name" value="mutl"/>
    <property type="match status" value="1"/>
</dbReference>
<dbReference type="GO" id="GO:0032300">
    <property type="term" value="C:mismatch repair complex"/>
    <property type="evidence" value="ECO:0007669"/>
    <property type="project" value="InterPro"/>
</dbReference>
<dbReference type="OrthoDB" id="9763467at2"/>
<dbReference type="InterPro" id="IPR042121">
    <property type="entry name" value="MutL_C_regsub"/>
</dbReference>
<gene>
    <name evidence="5" type="primary">mutL</name>
    <name evidence="8" type="ORF">Dthio_PD0868</name>
</gene>
<dbReference type="GO" id="GO:0140664">
    <property type="term" value="F:ATP-dependent DNA damage sensor activity"/>
    <property type="evidence" value="ECO:0007669"/>
    <property type="project" value="InterPro"/>
</dbReference>
<dbReference type="GO" id="GO:0005524">
    <property type="term" value="F:ATP binding"/>
    <property type="evidence" value="ECO:0007669"/>
    <property type="project" value="InterPro"/>
</dbReference>
<keyword evidence="4 5" id="KW-0234">DNA repair</keyword>
<feature type="domain" description="DNA mismatch repair protein S5" evidence="7">
    <location>
        <begin position="214"/>
        <end position="332"/>
    </location>
</feature>
<dbReference type="InterPro" id="IPR002099">
    <property type="entry name" value="MutL/Mlh/PMS"/>
</dbReference>
<dbReference type="SMART" id="SM00853">
    <property type="entry name" value="MutL_C"/>
    <property type="match status" value="1"/>
</dbReference>
<dbReference type="Gene3D" id="3.30.1370.100">
    <property type="entry name" value="MutL, C-terminal domain, regulatory subdomain"/>
    <property type="match status" value="1"/>
</dbReference>
<dbReference type="SUPFAM" id="SSF118116">
    <property type="entry name" value="DNA mismatch repair protein MutL"/>
    <property type="match status" value="1"/>
</dbReference>
<evidence type="ECO:0000256" key="3">
    <source>
        <dbReference type="ARBA" id="ARBA00022763"/>
    </source>
</evidence>
<evidence type="ECO:0000256" key="5">
    <source>
        <dbReference type="HAMAP-Rule" id="MF_00149"/>
    </source>
</evidence>
<dbReference type="InterPro" id="IPR038973">
    <property type="entry name" value="MutL/Mlh/Pms-like"/>
</dbReference>
<protein>
    <recommendedName>
        <fullName evidence="2 5">DNA mismatch repair protein MutL</fullName>
    </recommendedName>
</protein>
<dbReference type="HAMAP" id="MF_00149">
    <property type="entry name" value="DNA_mis_repair"/>
    <property type="match status" value="1"/>
</dbReference>
<dbReference type="CDD" id="cd00782">
    <property type="entry name" value="MutL_Trans"/>
    <property type="match status" value="1"/>
</dbReference>
<dbReference type="InterPro" id="IPR014721">
    <property type="entry name" value="Ribsml_uS5_D2-typ_fold_subgr"/>
</dbReference>
<organism evidence="8 9">
    <name type="scientific">Desulfonatronospira thiodismutans ASO3-1</name>
    <dbReference type="NCBI Taxonomy" id="555779"/>
    <lineage>
        <taxon>Bacteria</taxon>
        <taxon>Pseudomonadati</taxon>
        <taxon>Thermodesulfobacteriota</taxon>
        <taxon>Desulfovibrionia</taxon>
        <taxon>Desulfovibrionales</taxon>
        <taxon>Desulfonatronovibrionaceae</taxon>
        <taxon>Desulfonatronospira</taxon>
    </lineage>
</organism>
<dbReference type="InterPro" id="IPR042120">
    <property type="entry name" value="MutL_C_dimsub"/>
</dbReference>
<dbReference type="InterPro" id="IPR014762">
    <property type="entry name" value="DNA_mismatch_repair_CS"/>
</dbReference>
<evidence type="ECO:0000313" key="9">
    <source>
        <dbReference type="Proteomes" id="UP000005496"/>
    </source>
</evidence>
<comment type="function">
    <text evidence="5">This protein is involved in the repair of mismatches in DNA. It is required for dam-dependent methyl-directed DNA mismatch repair. May act as a 'molecular matchmaker', a protein that promotes the formation of a stable complex between two or more DNA-binding proteins in an ATP-dependent manner without itself being part of a final effector complex.</text>
</comment>
<evidence type="ECO:0000313" key="8">
    <source>
        <dbReference type="EMBL" id="EFI33534.1"/>
    </source>
</evidence>
<evidence type="ECO:0000256" key="1">
    <source>
        <dbReference type="ARBA" id="ARBA00006082"/>
    </source>
</evidence>
<dbReference type="AlphaFoldDB" id="D6SS68"/>
<dbReference type="Pfam" id="PF01119">
    <property type="entry name" value="DNA_mis_repair"/>
    <property type="match status" value="1"/>
</dbReference>
<dbReference type="GO" id="GO:0016887">
    <property type="term" value="F:ATP hydrolysis activity"/>
    <property type="evidence" value="ECO:0007669"/>
    <property type="project" value="InterPro"/>
</dbReference>
<dbReference type="PANTHER" id="PTHR10073">
    <property type="entry name" value="DNA MISMATCH REPAIR PROTEIN MLH, PMS, MUTL"/>
    <property type="match status" value="1"/>
</dbReference>
<evidence type="ECO:0000259" key="7">
    <source>
        <dbReference type="SMART" id="SM01340"/>
    </source>
</evidence>
<dbReference type="InterPro" id="IPR020568">
    <property type="entry name" value="Ribosomal_Su5_D2-typ_SF"/>
</dbReference>
<dbReference type="Gene3D" id="3.30.230.10">
    <property type="match status" value="1"/>
</dbReference>
<dbReference type="CDD" id="cd16926">
    <property type="entry name" value="HATPase_MutL-MLH-PMS-like"/>
    <property type="match status" value="1"/>
</dbReference>
<dbReference type="SMART" id="SM01340">
    <property type="entry name" value="DNA_mis_repair"/>
    <property type="match status" value="1"/>
</dbReference>
<keyword evidence="9" id="KW-1185">Reference proteome</keyword>
<evidence type="ECO:0000256" key="4">
    <source>
        <dbReference type="ARBA" id="ARBA00023204"/>
    </source>
</evidence>
<dbReference type="Gene3D" id="3.30.565.10">
    <property type="entry name" value="Histidine kinase-like ATPase, C-terminal domain"/>
    <property type="match status" value="1"/>
</dbReference>
<dbReference type="InterPro" id="IPR036890">
    <property type="entry name" value="HATPase_C_sf"/>
</dbReference>
<dbReference type="Pfam" id="PF13589">
    <property type="entry name" value="HATPase_c_3"/>
    <property type="match status" value="1"/>
</dbReference>
<dbReference type="PROSITE" id="PS00058">
    <property type="entry name" value="DNA_MISMATCH_REPAIR_1"/>
    <property type="match status" value="1"/>
</dbReference>
<accession>D6SS68</accession>
<reference evidence="8" key="1">
    <citation type="submission" date="2010-05" db="EMBL/GenBank/DDBJ databases">
        <title>The draft genome of Desulfonatronospira thiodismutans ASO3-1.</title>
        <authorList>
            <consortium name="US DOE Joint Genome Institute (JGI-PGF)"/>
            <person name="Lucas S."/>
            <person name="Copeland A."/>
            <person name="Lapidus A."/>
            <person name="Cheng J.-F."/>
            <person name="Bruce D."/>
            <person name="Goodwin L."/>
            <person name="Pitluck S."/>
            <person name="Chertkov O."/>
            <person name="Brettin T."/>
            <person name="Detter J.C."/>
            <person name="Han C."/>
            <person name="Land M.L."/>
            <person name="Hauser L."/>
            <person name="Kyrpides N."/>
            <person name="Mikhailova N."/>
            <person name="Muyzer G."/>
            <person name="Woyke T."/>
        </authorList>
    </citation>
    <scope>NUCLEOTIDE SEQUENCE [LARGE SCALE GENOMIC DNA]</scope>
    <source>
        <strain evidence="8">ASO3-1</strain>
    </source>
</reference>
<dbReference type="GO" id="GO:0006298">
    <property type="term" value="P:mismatch repair"/>
    <property type="evidence" value="ECO:0007669"/>
    <property type="project" value="UniProtKB-UniRule"/>
</dbReference>
<dbReference type="InterPro" id="IPR020667">
    <property type="entry name" value="DNA_mismatch_repair_MutL"/>
</dbReference>
<dbReference type="EMBL" id="ACJN02000003">
    <property type="protein sequence ID" value="EFI33534.1"/>
    <property type="molecule type" value="Genomic_DNA"/>
</dbReference>
<sequence length="580" mass="64569">MGDLSVNGIKVLPPGLQNQIAAGEVVERPSSVVKELVENSLDAGAGSVQVYLEQGGQALVEVVDDGAGMLPADMALAVTRHATSKIFSMQDLVSVQSFGFRGEALPSIASVSRLRLSSCVQGRDEGSFLEILYGDHLEEGPEAMDPGTRVKVQNLLANIPARLKFLKTKNTEAKKCSENFIRLALANLEVDLELYSEGRSLHRFFANENLKERLSRVWPEQLCRDLKEVELDQGDFRVHGVASAPENAQARGERMLFYVNNRAVKDKTLISALKQAYKGRLLSREYPQAVIFLEIPPEEVDVNVHPAKSEVRFRNEKHVFSLVSRAVGKVLDKNYFQVPEMPAEEVDVAGRADSPRYGPGPGETRPEMPVFREDFRHETAPDYGDRPPKKPAPPVHAPDMGLSYLGQVENNYLVFLNSSGRLLVVDQHGAHERVVFEDLKSRQGSVQSRMLAMPMQIELHQAEKNLLEEIWSMLRSLGFVLELQDESLLQVKGLPDILTSGEGLEALRSMLEDKARDMDGILIAMACRTSIKSGSSMTRDEALSLAHKLMQCKEMNFCPHGRPICMDLGGKELERLFKRR</sequence>
<dbReference type="Proteomes" id="UP000005496">
    <property type="component" value="Unassembled WGS sequence"/>
</dbReference>
<evidence type="ECO:0000256" key="2">
    <source>
        <dbReference type="ARBA" id="ARBA00021975"/>
    </source>
</evidence>
<evidence type="ECO:0000259" key="6">
    <source>
        <dbReference type="SMART" id="SM00853"/>
    </source>
</evidence>
<dbReference type="InterPro" id="IPR014790">
    <property type="entry name" value="MutL_C"/>
</dbReference>
<proteinExistence type="inferred from homology"/>
<dbReference type="PANTHER" id="PTHR10073:SF12">
    <property type="entry name" value="DNA MISMATCH REPAIR PROTEIN MLH1"/>
    <property type="match status" value="1"/>
</dbReference>
<dbReference type="SUPFAM" id="SSF54211">
    <property type="entry name" value="Ribosomal protein S5 domain 2-like"/>
    <property type="match status" value="1"/>
</dbReference>
<dbReference type="GO" id="GO:0030983">
    <property type="term" value="F:mismatched DNA binding"/>
    <property type="evidence" value="ECO:0007669"/>
    <property type="project" value="InterPro"/>
</dbReference>
<dbReference type="Gene3D" id="3.30.1540.20">
    <property type="entry name" value="MutL, C-terminal domain, dimerisation subdomain"/>
    <property type="match status" value="1"/>
</dbReference>
<dbReference type="Pfam" id="PF08676">
    <property type="entry name" value="MutL_C"/>
    <property type="match status" value="1"/>
</dbReference>
<feature type="domain" description="MutL C-terminal dimerisation" evidence="6">
    <location>
        <begin position="404"/>
        <end position="537"/>
    </location>
</feature>
<dbReference type="eggNOG" id="COG0323">
    <property type="taxonomic scope" value="Bacteria"/>
</dbReference>
<comment type="caution">
    <text evidence="8">The sequence shown here is derived from an EMBL/GenBank/DDBJ whole genome shotgun (WGS) entry which is preliminary data.</text>
</comment>
<keyword evidence="3 5" id="KW-0227">DNA damage</keyword>
<dbReference type="SUPFAM" id="SSF55874">
    <property type="entry name" value="ATPase domain of HSP90 chaperone/DNA topoisomerase II/histidine kinase"/>
    <property type="match status" value="1"/>
</dbReference>
<dbReference type="InterPro" id="IPR037198">
    <property type="entry name" value="MutL_C_sf"/>
</dbReference>
<dbReference type="FunFam" id="3.30.565.10:FF:000003">
    <property type="entry name" value="DNA mismatch repair endonuclease MutL"/>
    <property type="match status" value="1"/>
</dbReference>